<dbReference type="PANTHER" id="PTHR47331:SF2">
    <property type="match status" value="1"/>
</dbReference>
<comment type="caution">
    <text evidence="3">The sequence shown here is derived from an EMBL/GenBank/DDBJ whole genome shotgun (WGS) entry which is preliminary data.</text>
</comment>
<dbReference type="EMBL" id="JARQWQ010000125">
    <property type="protein sequence ID" value="KAK2549504.1"/>
    <property type="molecule type" value="Genomic_DNA"/>
</dbReference>
<gene>
    <name evidence="3" type="ORF">P5673_030048</name>
</gene>
<evidence type="ECO:0000259" key="2">
    <source>
        <dbReference type="Pfam" id="PF18701"/>
    </source>
</evidence>
<protein>
    <recommendedName>
        <fullName evidence="2">DUF5641 domain-containing protein</fullName>
    </recommendedName>
</protein>
<reference evidence="3" key="1">
    <citation type="journal article" date="2023" name="G3 (Bethesda)">
        <title>Whole genome assembly and annotation of the endangered Caribbean coral Acropora cervicornis.</title>
        <authorList>
            <person name="Selwyn J.D."/>
            <person name="Vollmer S.V."/>
        </authorList>
    </citation>
    <scope>NUCLEOTIDE SEQUENCE</scope>
    <source>
        <strain evidence="3">K2</strain>
    </source>
</reference>
<dbReference type="Proteomes" id="UP001249851">
    <property type="component" value="Unassembled WGS sequence"/>
</dbReference>
<evidence type="ECO:0000256" key="1">
    <source>
        <dbReference type="SAM" id="MobiDB-lite"/>
    </source>
</evidence>
<evidence type="ECO:0000313" key="4">
    <source>
        <dbReference type="Proteomes" id="UP001249851"/>
    </source>
</evidence>
<evidence type="ECO:0000313" key="3">
    <source>
        <dbReference type="EMBL" id="KAK2549504.1"/>
    </source>
</evidence>
<sequence>MKTCRDQSVSEMTTEYRKPGKSLSSKTAIYWIKGSKEWKQFVQNRVTEILTLTEESMWNHCPGTENPADIGSRGESAFKLKGSHLWWKGPPWLSEPVSSWSKSKVCHQPPTEECLIEQKKGAAKEIISETVLLTACKPDLESCIPITNFSCCDKLFRVTALVQRFVRNLKIKAKLLKEGTVCHGEVTEDEIAHAELQWLRSVQKNLKAQANYDVVTLFEDNLPRSQWRLGRVEQLIPSSDDNVRAAVVRVITKTGRPGTVKRPIQKLFPLEVQDGVTNDEQPPQERGQEGAGRTR</sequence>
<reference evidence="3" key="2">
    <citation type="journal article" date="2023" name="Science">
        <title>Genomic signatures of disease resistance in endangered staghorn corals.</title>
        <authorList>
            <person name="Vollmer S.V."/>
            <person name="Selwyn J.D."/>
            <person name="Despard B.A."/>
            <person name="Roesel C.L."/>
        </authorList>
    </citation>
    <scope>NUCLEOTIDE SEQUENCE</scope>
    <source>
        <strain evidence="3">K2</strain>
    </source>
</reference>
<keyword evidence="4" id="KW-1185">Reference proteome</keyword>
<dbReference type="InterPro" id="IPR040676">
    <property type="entry name" value="DUF5641"/>
</dbReference>
<feature type="region of interest" description="Disordered" evidence="1">
    <location>
        <begin position="271"/>
        <end position="295"/>
    </location>
</feature>
<organism evidence="3 4">
    <name type="scientific">Acropora cervicornis</name>
    <name type="common">Staghorn coral</name>
    <dbReference type="NCBI Taxonomy" id="6130"/>
    <lineage>
        <taxon>Eukaryota</taxon>
        <taxon>Metazoa</taxon>
        <taxon>Cnidaria</taxon>
        <taxon>Anthozoa</taxon>
        <taxon>Hexacorallia</taxon>
        <taxon>Scleractinia</taxon>
        <taxon>Astrocoeniina</taxon>
        <taxon>Acroporidae</taxon>
        <taxon>Acropora</taxon>
    </lineage>
</organism>
<dbReference type="Pfam" id="PF18701">
    <property type="entry name" value="DUF5641"/>
    <property type="match status" value="1"/>
</dbReference>
<feature type="non-terminal residue" evidence="3">
    <location>
        <position position="295"/>
    </location>
</feature>
<proteinExistence type="predicted"/>
<dbReference type="AlphaFoldDB" id="A0AAD9PV44"/>
<accession>A0AAD9PV44</accession>
<feature type="domain" description="DUF5641" evidence="2">
    <location>
        <begin position="206"/>
        <end position="270"/>
    </location>
</feature>
<dbReference type="PANTHER" id="PTHR47331">
    <property type="entry name" value="PHD-TYPE DOMAIN-CONTAINING PROTEIN"/>
    <property type="match status" value="1"/>
</dbReference>
<name>A0AAD9PV44_ACRCE</name>